<name>A0A0X9IHC1_9PEZI</name>
<dbReference type="GO" id="GO:0016020">
    <property type="term" value="C:membrane"/>
    <property type="evidence" value="ECO:0007669"/>
    <property type="project" value="UniProtKB-SubCell"/>
</dbReference>
<dbReference type="EMBL" id="KP644189">
    <property type="protein sequence ID" value="ALM31988.1"/>
    <property type="molecule type" value="mRNA"/>
</dbReference>
<comment type="similarity">
    <text evidence="5">Belongs to the SAT4 family.</text>
</comment>
<dbReference type="InterPro" id="IPR052337">
    <property type="entry name" value="SAT4-like"/>
</dbReference>
<keyword evidence="2 7" id="KW-0812">Transmembrane</keyword>
<evidence type="ECO:0000256" key="2">
    <source>
        <dbReference type="ARBA" id="ARBA00022692"/>
    </source>
</evidence>
<evidence type="ECO:0000259" key="8">
    <source>
        <dbReference type="Pfam" id="PF20684"/>
    </source>
</evidence>
<dbReference type="AlphaFoldDB" id="A0A0X9IHC1"/>
<feature type="transmembrane region" description="Helical" evidence="7">
    <location>
        <begin position="42"/>
        <end position="64"/>
    </location>
</feature>
<sequence>MGHRGDLIAAMAVFLIVDTFAIAARLYVRIKMLTRGFGLDDVVLILTYLGFIVSCAMGFTSMHYGYAAQDEQPYYDKAMSTKFLFANQLSLYISAGLVKIAVALVLYRLSSTKKLRWLLIGSMAVVTTWTIVMTIFASWPCAQGGASNWAGSKTCTEIGYFRTITNIFIDYFYALLPIYILRNVHMSTRLKVSVLLLLGLGAFASSATIVKLVIIVRLSTAKGEEAQALHYDLLLWADIELGMATFAASAAALRPLLKHIPAFWTKNQSSNSRSRSTSEAVGPYRELGASNELHPVSKNDARGANRKDPDGEIFVV</sequence>
<dbReference type="PANTHER" id="PTHR33048">
    <property type="entry name" value="PTH11-LIKE INTEGRAL MEMBRANE PROTEIN (AFU_ORTHOLOGUE AFUA_5G11245)"/>
    <property type="match status" value="1"/>
</dbReference>
<feature type="transmembrane region" description="Helical" evidence="7">
    <location>
        <begin position="118"/>
        <end position="139"/>
    </location>
</feature>
<dbReference type="PANTHER" id="PTHR33048:SF47">
    <property type="entry name" value="INTEGRAL MEMBRANE PROTEIN-RELATED"/>
    <property type="match status" value="1"/>
</dbReference>
<dbReference type="InterPro" id="IPR049326">
    <property type="entry name" value="Rhodopsin_dom_fungi"/>
</dbReference>
<protein>
    <submittedName>
        <fullName evidence="9">Decarboxylase_GME6643</fullName>
    </submittedName>
</protein>
<reference evidence="9" key="1">
    <citation type="submission" date="2015-01" db="EMBL/GenBank/DDBJ databases">
        <title>Decarboxylase from Daldinia eschscholzii IFB-TL01.</title>
        <authorList>
            <person name="Wang G."/>
            <person name="Tan R.X."/>
        </authorList>
    </citation>
    <scope>NUCLEOTIDE SEQUENCE</scope>
    <source>
        <strain evidence="9">IFB-TL01</strain>
    </source>
</reference>
<comment type="subcellular location">
    <subcellularLocation>
        <location evidence="1">Membrane</location>
        <topology evidence="1">Multi-pass membrane protein</topology>
    </subcellularLocation>
</comment>
<feature type="transmembrane region" description="Helical" evidence="7">
    <location>
        <begin position="84"/>
        <end position="106"/>
    </location>
</feature>
<evidence type="ECO:0000256" key="6">
    <source>
        <dbReference type="SAM" id="MobiDB-lite"/>
    </source>
</evidence>
<accession>A0A0X9IHC1</accession>
<evidence type="ECO:0000256" key="5">
    <source>
        <dbReference type="ARBA" id="ARBA00038359"/>
    </source>
</evidence>
<feature type="transmembrane region" description="Helical" evidence="7">
    <location>
        <begin position="159"/>
        <end position="180"/>
    </location>
</feature>
<feature type="compositionally biased region" description="Low complexity" evidence="6">
    <location>
        <begin position="269"/>
        <end position="278"/>
    </location>
</feature>
<evidence type="ECO:0000313" key="9">
    <source>
        <dbReference type="EMBL" id="ALM31988.1"/>
    </source>
</evidence>
<feature type="transmembrane region" description="Helical" evidence="7">
    <location>
        <begin position="6"/>
        <end position="30"/>
    </location>
</feature>
<feature type="compositionally biased region" description="Basic and acidic residues" evidence="6">
    <location>
        <begin position="295"/>
        <end position="310"/>
    </location>
</feature>
<evidence type="ECO:0000256" key="1">
    <source>
        <dbReference type="ARBA" id="ARBA00004141"/>
    </source>
</evidence>
<keyword evidence="3 7" id="KW-1133">Transmembrane helix</keyword>
<dbReference type="Pfam" id="PF20684">
    <property type="entry name" value="Fung_rhodopsin"/>
    <property type="match status" value="1"/>
</dbReference>
<evidence type="ECO:0000256" key="7">
    <source>
        <dbReference type="SAM" id="Phobius"/>
    </source>
</evidence>
<organism evidence="9">
    <name type="scientific">Daldinia eschscholzii IFB-TL01</name>
    <dbReference type="NCBI Taxonomy" id="1169046"/>
    <lineage>
        <taxon>Eukaryota</taxon>
        <taxon>Fungi</taxon>
        <taxon>Dikarya</taxon>
        <taxon>Ascomycota</taxon>
        <taxon>Pezizomycotina</taxon>
        <taxon>Sordariomycetes</taxon>
        <taxon>Xylariomycetidae</taxon>
        <taxon>Xylariales</taxon>
        <taxon>Hypoxylaceae</taxon>
        <taxon>Daldinia</taxon>
    </lineage>
</organism>
<feature type="transmembrane region" description="Helical" evidence="7">
    <location>
        <begin position="192"/>
        <end position="214"/>
    </location>
</feature>
<evidence type="ECO:0000256" key="3">
    <source>
        <dbReference type="ARBA" id="ARBA00022989"/>
    </source>
</evidence>
<feature type="domain" description="Rhodopsin" evidence="8">
    <location>
        <begin position="24"/>
        <end position="258"/>
    </location>
</feature>
<keyword evidence="4 7" id="KW-0472">Membrane</keyword>
<feature type="region of interest" description="Disordered" evidence="6">
    <location>
        <begin position="268"/>
        <end position="316"/>
    </location>
</feature>
<proteinExistence type="evidence at transcript level"/>
<evidence type="ECO:0000256" key="4">
    <source>
        <dbReference type="ARBA" id="ARBA00023136"/>
    </source>
</evidence>